<dbReference type="InterPro" id="IPR052160">
    <property type="entry name" value="Gypsy_RT_Integrase-like"/>
</dbReference>
<dbReference type="InterPro" id="IPR041588">
    <property type="entry name" value="Integrase_H2C2"/>
</dbReference>
<feature type="domain" description="Integrase zinc-binding" evidence="1">
    <location>
        <begin position="14"/>
        <end position="63"/>
    </location>
</feature>
<name>A0A822EFH0_9BILA</name>
<accession>A0A822EFH0</accession>
<evidence type="ECO:0000313" key="2">
    <source>
        <dbReference type="EMBL" id="CAF5095237.1"/>
    </source>
</evidence>
<gene>
    <name evidence="2" type="ORF">QYT958_LOCUS44551</name>
</gene>
<dbReference type="Gene3D" id="1.10.340.70">
    <property type="match status" value="1"/>
</dbReference>
<dbReference type="EMBL" id="CAJOBR010069495">
    <property type="protein sequence ID" value="CAF5095237.1"/>
    <property type="molecule type" value="Genomic_DNA"/>
</dbReference>
<protein>
    <recommendedName>
        <fullName evidence="1">Integrase zinc-binding domain-containing protein</fullName>
    </recommendedName>
</protein>
<reference evidence="2" key="1">
    <citation type="submission" date="2021-02" db="EMBL/GenBank/DDBJ databases">
        <authorList>
            <person name="Nowell W R."/>
        </authorList>
    </citation>
    <scope>NUCLEOTIDE SEQUENCE</scope>
</reference>
<evidence type="ECO:0000259" key="1">
    <source>
        <dbReference type="Pfam" id="PF17921"/>
    </source>
</evidence>
<evidence type="ECO:0000313" key="3">
    <source>
        <dbReference type="Proteomes" id="UP000663848"/>
    </source>
</evidence>
<feature type="non-terminal residue" evidence="2">
    <location>
        <position position="64"/>
    </location>
</feature>
<sequence length="64" mass="7571">MRRLHPPVPYVPQGELRQTILKICHDTAANGAHFGRDKTLHKIKTRYFWPSMYKDIDNYIKSCI</sequence>
<comment type="caution">
    <text evidence="2">The sequence shown here is derived from an EMBL/GenBank/DDBJ whole genome shotgun (WGS) entry which is preliminary data.</text>
</comment>
<dbReference type="PANTHER" id="PTHR47266">
    <property type="entry name" value="ENDONUCLEASE-RELATED"/>
    <property type="match status" value="1"/>
</dbReference>
<proteinExistence type="predicted"/>
<dbReference type="AlphaFoldDB" id="A0A822EFH0"/>
<organism evidence="2 3">
    <name type="scientific">Rotaria socialis</name>
    <dbReference type="NCBI Taxonomy" id="392032"/>
    <lineage>
        <taxon>Eukaryota</taxon>
        <taxon>Metazoa</taxon>
        <taxon>Spiralia</taxon>
        <taxon>Gnathifera</taxon>
        <taxon>Rotifera</taxon>
        <taxon>Eurotatoria</taxon>
        <taxon>Bdelloidea</taxon>
        <taxon>Philodinida</taxon>
        <taxon>Philodinidae</taxon>
        <taxon>Rotaria</taxon>
    </lineage>
</organism>
<dbReference type="Proteomes" id="UP000663848">
    <property type="component" value="Unassembled WGS sequence"/>
</dbReference>
<dbReference type="Pfam" id="PF17921">
    <property type="entry name" value="Integrase_H2C2"/>
    <property type="match status" value="1"/>
</dbReference>
<dbReference type="FunFam" id="1.10.340.70:FF:000001">
    <property type="entry name" value="Retrovirus-related Pol polyprotein from transposon gypsy-like Protein"/>
    <property type="match status" value="1"/>
</dbReference>